<organism evidence="1 2">
    <name type="scientific">Smallanthus sonchifolius</name>
    <dbReference type="NCBI Taxonomy" id="185202"/>
    <lineage>
        <taxon>Eukaryota</taxon>
        <taxon>Viridiplantae</taxon>
        <taxon>Streptophyta</taxon>
        <taxon>Embryophyta</taxon>
        <taxon>Tracheophyta</taxon>
        <taxon>Spermatophyta</taxon>
        <taxon>Magnoliopsida</taxon>
        <taxon>eudicotyledons</taxon>
        <taxon>Gunneridae</taxon>
        <taxon>Pentapetalae</taxon>
        <taxon>asterids</taxon>
        <taxon>campanulids</taxon>
        <taxon>Asterales</taxon>
        <taxon>Asteraceae</taxon>
        <taxon>Asteroideae</taxon>
        <taxon>Heliantheae alliance</taxon>
        <taxon>Millerieae</taxon>
        <taxon>Smallanthus</taxon>
    </lineage>
</organism>
<evidence type="ECO:0000313" key="2">
    <source>
        <dbReference type="Proteomes" id="UP001056120"/>
    </source>
</evidence>
<dbReference type="Proteomes" id="UP001056120">
    <property type="component" value="Linkage Group LG08"/>
</dbReference>
<name>A0ACB9IJD5_9ASTR</name>
<reference evidence="1 2" key="2">
    <citation type="journal article" date="2022" name="Mol. Ecol. Resour.">
        <title>The genomes of chicory, endive, great burdock and yacon provide insights into Asteraceae paleo-polyploidization history and plant inulin production.</title>
        <authorList>
            <person name="Fan W."/>
            <person name="Wang S."/>
            <person name="Wang H."/>
            <person name="Wang A."/>
            <person name="Jiang F."/>
            <person name="Liu H."/>
            <person name="Zhao H."/>
            <person name="Xu D."/>
            <person name="Zhang Y."/>
        </authorList>
    </citation>
    <scope>NUCLEOTIDE SEQUENCE [LARGE SCALE GENOMIC DNA]</scope>
    <source>
        <strain evidence="2">cv. Yunnan</strain>
        <tissue evidence="1">Leaves</tissue>
    </source>
</reference>
<sequence length="69" mass="7832">MVSFACARDVLNNLFLNEHYGFQLGIHRWHHLELRKKKSTTKDKAAAETTLGFIKAIGITRSTCTIKTV</sequence>
<dbReference type="EMBL" id="CM042025">
    <property type="protein sequence ID" value="KAI3808192.1"/>
    <property type="molecule type" value="Genomic_DNA"/>
</dbReference>
<gene>
    <name evidence="1" type="ORF">L1987_24139</name>
</gene>
<proteinExistence type="predicted"/>
<protein>
    <submittedName>
        <fullName evidence="1">Uncharacterized protein</fullName>
    </submittedName>
</protein>
<accession>A0ACB9IJD5</accession>
<reference evidence="2" key="1">
    <citation type="journal article" date="2022" name="Mol. Ecol. Resour.">
        <title>The genomes of chicory, endive, great burdock and yacon provide insights into Asteraceae palaeo-polyploidization history and plant inulin production.</title>
        <authorList>
            <person name="Fan W."/>
            <person name="Wang S."/>
            <person name="Wang H."/>
            <person name="Wang A."/>
            <person name="Jiang F."/>
            <person name="Liu H."/>
            <person name="Zhao H."/>
            <person name="Xu D."/>
            <person name="Zhang Y."/>
        </authorList>
    </citation>
    <scope>NUCLEOTIDE SEQUENCE [LARGE SCALE GENOMIC DNA]</scope>
    <source>
        <strain evidence="2">cv. Yunnan</strain>
    </source>
</reference>
<keyword evidence="2" id="KW-1185">Reference proteome</keyword>
<comment type="caution">
    <text evidence="1">The sequence shown here is derived from an EMBL/GenBank/DDBJ whole genome shotgun (WGS) entry which is preliminary data.</text>
</comment>
<evidence type="ECO:0000313" key="1">
    <source>
        <dbReference type="EMBL" id="KAI3808192.1"/>
    </source>
</evidence>